<dbReference type="KEGG" id="qsa:O6P43_026094"/>
<dbReference type="PANTHER" id="PTHR31896:SF12">
    <property type="entry name" value="HXXXD-TYPE ACYL-TRANSFERASE FAMILY PROTEIN"/>
    <property type="match status" value="1"/>
</dbReference>
<evidence type="ECO:0000256" key="1">
    <source>
        <dbReference type="ARBA" id="ARBA00009861"/>
    </source>
</evidence>
<comment type="caution">
    <text evidence="4">The sequence shown here is derived from an EMBL/GenBank/DDBJ whole genome shotgun (WGS) entry which is preliminary data.</text>
</comment>
<dbReference type="EMBL" id="JARAOO010000010">
    <property type="protein sequence ID" value="KAJ7954522.1"/>
    <property type="molecule type" value="Genomic_DNA"/>
</dbReference>
<comment type="similarity">
    <text evidence="1">Belongs to the plant acyltransferase family.</text>
</comment>
<protein>
    <submittedName>
        <fullName evidence="4">HXXXD-type acyl-transferase family protein</fullName>
    </submittedName>
</protein>
<dbReference type="GO" id="GO:0016746">
    <property type="term" value="F:acyltransferase activity"/>
    <property type="evidence" value="ECO:0007669"/>
    <property type="project" value="UniProtKB-KW"/>
</dbReference>
<dbReference type="AlphaFoldDB" id="A0AAD7PGT8"/>
<dbReference type="PANTHER" id="PTHR31896">
    <property type="entry name" value="FAMILY REGULATORY PROTEIN, PUTATIVE (AFU_ORTHOLOGUE AFUA_3G14730)-RELATED"/>
    <property type="match status" value="1"/>
</dbReference>
<accession>A0AAD7PGT8</accession>
<keyword evidence="2" id="KW-0808">Transferase</keyword>
<keyword evidence="5" id="KW-1185">Reference proteome</keyword>
<evidence type="ECO:0000256" key="3">
    <source>
        <dbReference type="ARBA" id="ARBA00023315"/>
    </source>
</evidence>
<evidence type="ECO:0000313" key="5">
    <source>
        <dbReference type="Proteomes" id="UP001163823"/>
    </source>
</evidence>
<dbReference type="InterPro" id="IPR023213">
    <property type="entry name" value="CAT-like_dom_sf"/>
</dbReference>
<dbReference type="FunFam" id="3.30.559.10:FF:000008">
    <property type="entry name" value="Tryptamine hydroxycinnamoyl transferase"/>
    <property type="match status" value="1"/>
</dbReference>
<gene>
    <name evidence="4" type="ORF">O6P43_026094</name>
</gene>
<keyword evidence="3" id="KW-0012">Acyltransferase</keyword>
<evidence type="ECO:0000256" key="2">
    <source>
        <dbReference type="ARBA" id="ARBA00022679"/>
    </source>
</evidence>
<reference evidence="4" key="1">
    <citation type="journal article" date="2023" name="Science">
        <title>Elucidation of the pathway for biosynthesis of saponin adjuvants from the soapbark tree.</title>
        <authorList>
            <person name="Reed J."/>
            <person name="Orme A."/>
            <person name="El-Demerdash A."/>
            <person name="Owen C."/>
            <person name="Martin L.B.B."/>
            <person name="Misra R.C."/>
            <person name="Kikuchi S."/>
            <person name="Rejzek M."/>
            <person name="Martin A.C."/>
            <person name="Harkess A."/>
            <person name="Leebens-Mack J."/>
            <person name="Louveau T."/>
            <person name="Stephenson M.J."/>
            <person name="Osbourn A."/>
        </authorList>
    </citation>
    <scope>NUCLEOTIDE SEQUENCE</scope>
    <source>
        <strain evidence="4">S10</strain>
    </source>
</reference>
<dbReference type="Pfam" id="PF02458">
    <property type="entry name" value="Transferase"/>
    <property type="match status" value="1"/>
</dbReference>
<dbReference type="Gene3D" id="3.30.559.10">
    <property type="entry name" value="Chloramphenicol acetyltransferase-like domain"/>
    <property type="match status" value="2"/>
</dbReference>
<name>A0AAD7PGT8_QUISA</name>
<evidence type="ECO:0000313" key="4">
    <source>
        <dbReference type="EMBL" id="KAJ7954522.1"/>
    </source>
</evidence>
<proteinExistence type="inferred from homology"/>
<organism evidence="4 5">
    <name type="scientific">Quillaja saponaria</name>
    <name type="common">Soap bark tree</name>
    <dbReference type="NCBI Taxonomy" id="32244"/>
    <lineage>
        <taxon>Eukaryota</taxon>
        <taxon>Viridiplantae</taxon>
        <taxon>Streptophyta</taxon>
        <taxon>Embryophyta</taxon>
        <taxon>Tracheophyta</taxon>
        <taxon>Spermatophyta</taxon>
        <taxon>Magnoliopsida</taxon>
        <taxon>eudicotyledons</taxon>
        <taxon>Gunneridae</taxon>
        <taxon>Pentapetalae</taxon>
        <taxon>rosids</taxon>
        <taxon>fabids</taxon>
        <taxon>Fabales</taxon>
        <taxon>Quillajaceae</taxon>
        <taxon>Quillaja</taxon>
    </lineage>
</organism>
<dbReference type="Proteomes" id="UP001163823">
    <property type="component" value="Chromosome 10"/>
</dbReference>
<sequence>MNSSPAVNHISECFIKPLYTTEELKKPCYLSPWDIAMSSIHYIQKGLLFNKSSAPDHNQEEFVKTFLDKLKHSLSLALVHFYPLSGRLVTRKSEDPHSYIFFIDCNNSPGAKFIYATLDMKVFDILSPVDVPVIVKSFFDLDRLANHDGHTNSLLSIQVTELIDGIFIGCSMNHCVVDGTSYSHFLNAWSEIFQLQAQGQEQEISVSISRPPIHNRWFPDGYGRILNLPFKHHDEFISRYESPELRERIFHFSAESIAKLKANANAEFNTNKISSFQSLLALVWKAITRARHLPHDQMTNCKLAINNRSRLNPPLPRDYFGNSINVVMAIAPAGELLENSLGWAAWKLHLAVKNHTDKMVREGLQAWLQTPTIYQFAQLADPYGMIVGSSPRFNMYGNEFGMGKAVAIRSGYANKLDGNLMAYPGYEGGGSIDLEICLSPDTMRAIESDEEFMNAVSMSNPLF</sequence>
<dbReference type="InterPro" id="IPR051283">
    <property type="entry name" value="Sec_Metabolite_Acyltrans"/>
</dbReference>